<dbReference type="InterPro" id="IPR046503">
    <property type="entry name" value="DUF6681"/>
</dbReference>
<evidence type="ECO:0000256" key="1">
    <source>
        <dbReference type="SAM" id="Phobius"/>
    </source>
</evidence>
<name>A0A099YAX2_LIMMU</name>
<proteinExistence type="predicted"/>
<accession>A0A099YAX2</accession>
<dbReference type="EMBL" id="JROC01000035">
    <property type="protein sequence ID" value="KGL66551.1"/>
    <property type="molecule type" value="Genomic_DNA"/>
</dbReference>
<reference evidence="2 3" key="1">
    <citation type="submission" date="2014-09" db="EMBL/GenBank/DDBJ databases">
        <title>Lactobacillus mucosae CRL573 Genome Sequencing.</title>
        <authorList>
            <person name="Bleckwedel J."/>
            <person name="Teran L.C."/>
            <person name="Bonacina J."/>
            <person name="Saavedra L."/>
            <person name="Mozzi F.B."/>
            <person name="Raya R.R."/>
        </authorList>
    </citation>
    <scope>NUCLEOTIDE SEQUENCE [LARGE SCALE GENOMIC DNA]</scope>
    <source>
        <strain evidence="2 3">CRL573</strain>
    </source>
</reference>
<protein>
    <submittedName>
        <fullName evidence="2">Uncharacterized protein</fullName>
    </submittedName>
</protein>
<gene>
    <name evidence="2" type="ORF">LX03_07940</name>
</gene>
<feature type="transmembrane region" description="Helical" evidence="1">
    <location>
        <begin position="25"/>
        <end position="46"/>
    </location>
</feature>
<organism evidence="2 3">
    <name type="scientific">Limosilactobacillus mucosae</name>
    <name type="common">Lactobacillus mucosae</name>
    <dbReference type="NCBI Taxonomy" id="97478"/>
    <lineage>
        <taxon>Bacteria</taxon>
        <taxon>Bacillati</taxon>
        <taxon>Bacillota</taxon>
        <taxon>Bacilli</taxon>
        <taxon>Lactobacillales</taxon>
        <taxon>Lactobacillaceae</taxon>
        <taxon>Limosilactobacillus</taxon>
    </lineage>
</organism>
<comment type="caution">
    <text evidence="2">The sequence shown here is derived from an EMBL/GenBank/DDBJ whole genome shotgun (WGS) entry which is preliminary data.</text>
</comment>
<feature type="transmembrane region" description="Helical" evidence="1">
    <location>
        <begin position="53"/>
        <end position="76"/>
    </location>
</feature>
<evidence type="ECO:0000313" key="3">
    <source>
        <dbReference type="Proteomes" id="UP000030001"/>
    </source>
</evidence>
<dbReference type="AlphaFoldDB" id="A0A099YAX2"/>
<keyword evidence="1" id="KW-0472">Membrane</keyword>
<evidence type="ECO:0000313" key="2">
    <source>
        <dbReference type="EMBL" id="KGL66551.1"/>
    </source>
</evidence>
<sequence>MLSFLDMINHWLGYFNINAKLKNRIYIIIAFLGDLYLIYVTTRLLINHAWVRGLLYCLAVILITYCLYINAVYYYLDRNSRFDFLSPWLSKITGVVPTAEDAKPKRNARVINNASNGYFTHQDIIPAQVEVDEHEQHNLQRVVQELLDDGIFTADYDGLSDSQIVAETATGEPVYALDSQQTPPYFELYHDKHLRRIEIYMGLNQMEKLAVGHIAKVGLTDIHTAHEQYELYLANLFVTGGPHKIAGRNGSTILMDGQYGLVANVAYRDREKR</sequence>
<dbReference type="Pfam" id="PF20386">
    <property type="entry name" value="DUF6681"/>
    <property type="match status" value="1"/>
</dbReference>
<keyword evidence="1" id="KW-0812">Transmembrane</keyword>
<keyword evidence="1" id="KW-1133">Transmembrane helix</keyword>
<dbReference type="Proteomes" id="UP000030001">
    <property type="component" value="Unassembled WGS sequence"/>
</dbReference>